<gene>
    <name evidence="3" type="ORF">E6K73_08320</name>
</gene>
<sequence length="433" mass="44980">MVRIAVTLRSPARFSLLALLAPLIHALPAESAAVNVSAGAGSAFVAGQGGGVLTHGQTFQIDVLATRSSGNQWILQGSYERYGREAAIVTTIDSYDNGRLYTPIVVAGARSNALTMAAVELGLHRGRLEGVVRPYFEALAGASRTEQSPGPASSFRNDRRPDPGLAVASRTSDWAPTLTLGAGLQILAPGRIGLTASAAARWSPARDLVGPLVPMRLGATWPVAPDAEPEVERPSRHTPRLRLSAGASALRDPARLRGETGPSLALAVETTVPVSRGLALSLEGEEVVRRKEVRGVIRQEVDDSGNLVDVYGKVPLSFTATAVTAGVRASKRFSRLGLDFRVGLGWGRTGGFGRTRTVVTGYTAVDNQLVAITETQDIGAGGAGSGLAYTATAGIGVGLQGPLGVFAETGALGLHLARDDVLVAPVRAGLVLR</sequence>
<proteinExistence type="predicted"/>
<dbReference type="AlphaFoldDB" id="A0A538SFP3"/>
<evidence type="ECO:0000313" key="4">
    <source>
        <dbReference type="Proteomes" id="UP000320184"/>
    </source>
</evidence>
<accession>A0A538SFP3</accession>
<protein>
    <submittedName>
        <fullName evidence="3">Uncharacterized protein</fullName>
    </submittedName>
</protein>
<feature type="compositionally biased region" description="Polar residues" evidence="1">
    <location>
        <begin position="144"/>
        <end position="155"/>
    </location>
</feature>
<dbReference type="Proteomes" id="UP000320184">
    <property type="component" value="Unassembled WGS sequence"/>
</dbReference>
<reference evidence="3 4" key="1">
    <citation type="journal article" date="2019" name="Nat. Microbiol.">
        <title>Mediterranean grassland soil C-N compound turnover is dependent on rainfall and depth, and is mediated by genomically divergent microorganisms.</title>
        <authorList>
            <person name="Diamond S."/>
            <person name="Andeer P.F."/>
            <person name="Li Z."/>
            <person name="Crits-Christoph A."/>
            <person name="Burstein D."/>
            <person name="Anantharaman K."/>
            <person name="Lane K.R."/>
            <person name="Thomas B.C."/>
            <person name="Pan C."/>
            <person name="Northen T.R."/>
            <person name="Banfield J.F."/>
        </authorList>
    </citation>
    <scope>NUCLEOTIDE SEQUENCE [LARGE SCALE GENOMIC DNA]</scope>
    <source>
        <strain evidence="3">WS_3</strain>
    </source>
</reference>
<feature type="chain" id="PRO_5022030109" evidence="2">
    <location>
        <begin position="32"/>
        <end position="433"/>
    </location>
</feature>
<dbReference type="EMBL" id="VBOT01000104">
    <property type="protein sequence ID" value="TMQ50204.1"/>
    <property type="molecule type" value="Genomic_DNA"/>
</dbReference>
<evidence type="ECO:0000313" key="3">
    <source>
        <dbReference type="EMBL" id="TMQ50204.1"/>
    </source>
</evidence>
<evidence type="ECO:0000256" key="2">
    <source>
        <dbReference type="SAM" id="SignalP"/>
    </source>
</evidence>
<keyword evidence="2" id="KW-0732">Signal</keyword>
<feature type="region of interest" description="Disordered" evidence="1">
    <location>
        <begin position="142"/>
        <end position="170"/>
    </location>
</feature>
<organism evidence="3 4">
    <name type="scientific">Eiseniibacteriota bacterium</name>
    <dbReference type="NCBI Taxonomy" id="2212470"/>
    <lineage>
        <taxon>Bacteria</taxon>
        <taxon>Candidatus Eiseniibacteriota</taxon>
    </lineage>
</organism>
<comment type="caution">
    <text evidence="3">The sequence shown here is derived from an EMBL/GenBank/DDBJ whole genome shotgun (WGS) entry which is preliminary data.</text>
</comment>
<evidence type="ECO:0000256" key="1">
    <source>
        <dbReference type="SAM" id="MobiDB-lite"/>
    </source>
</evidence>
<name>A0A538SFP3_UNCEI</name>
<feature type="signal peptide" evidence="2">
    <location>
        <begin position="1"/>
        <end position="31"/>
    </location>
</feature>